<dbReference type="SUPFAM" id="SSF140459">
    <property type="entry name" value="PE/PPE dimer-like"/>
    <property type="match status" value="1"/>
</dbReference>
<dbReference type="Proteomes" id="UP000077342">
    <property type="component" value="Unassembled WGS sequence"/>
</dbReference>
<dbReference type="InterPro" id="IPR038332">
    <property type="entry name" value="PPE_sf"/>
</dbReference>
<keyword evidence="4" id="KW-1185">Reference proteome</keyword>
<gene>
    <name evidence="3" type="ORF">A4G28_26180</name>
</gene>
<protein>
    <recommendedName>
        <fullName evidence="2">PPE domain-containing protein</fullName>
    </recommendedName>
</protein>
<comment type="caution">
    <text evidence="3">The sequence shown here is derived from an EMBL/GenBank/DDBJ whole genome shotgun (WGS) entry which is preliminary data.</text>
</comment>
<evidence type="ECO:0000313" key="4">
    <source>
        <dbReference type="Proteomes" id="UP000077342"/>
    </source>
</evidence>
<sequence>MAGSIGPGLLSDFAALPPEINSGRMYSGPGSGPLMAAAAAWDRLADDLETAAASYGSLILELTGLQWRGPAADAMVASVLPFVSWLNTTAALAEQAAMQAPTGLY</sequence>
<proteinExistence type="inferred from homology"/>
<accession>A0A163WL42</accession>
<name>A0A163WL42_9MYCO</name>
<comment type="similarity">
    <text evidence="1">Belongs to the mycobacterial PPE family.</text>
</comment>
<dbReference type="PANTHER" id="PTHR46766">
    <property type="entry name" value="GLUTAMINE-RICH PROTEIN 2"/>
    <property type="match status" value="1"/>
</dbReference>
<dbReference type="PANTHER" id="PTHR46766:SF1">
    <property type="entry name" value="GLUTAMINE-RICH PROTEIN 2"/>
    <property type="match status" value="1"/>
</dbReference>
<dbReference type="GO" id="GO:0052572">
    <property type="term" value="P:response to host immune response"/>
    <property type="evidence" value="ECO:0007669"/>
    <property type="project" value="TreeGrafter"/>
</dbReference>
<organism evidence="3 4">
    <name type="scientific">Mycobacterium ostraviense</name>
    <dbReference type="NCBI Taxonomy" id="2738409"/>
    <lineage>
        <taxon>Bacteria</taxon>
        <taxon>Bacillati</taxon>
        <taxon>Actinomycetota</taxon>
        <taxon>Actinomycetes</taxon>
        <taxon>Mycobacteriales</taxon>
        <taxon>Mycobacteriaceae</taxon>
        <taxon>Mycobacterium</taxon>
    </lineage>
</organism>
<dbReference type="Gene3D" id="1.20.1260.20">
    <property type="entry name" value="PPE superfamily"/>
    <property type="match status" value="1"/>
</dbReference>
<evidence type="ECO:0000313" key="3">
    <source>
        <dbReference type="EMBL" id="KZS58445.1"/>
    </source>
</evidence>
<reference evidence="4" key="1">
    <citation type="submission" date="2016-04" db="EMBL/GenBank/DDBJ databases">
        <authorList>
            <person name="Strapagiel D."/>
            <person name="Borowka P."/>
            <person name="Marciniak B."/>
            <person name="Bakula Z."/>
            <person name="Van Ingen J."/>
            <person name="Safianowska A."/>
            <person name="Dziadek J."/>
            <person name="Jagielski T."/>
        </authorList>
    </citation>
    <scope>NUCLEOTIDE SEQUENCE [LARGE SCALE GENOMIC DNA]</scope>
    <source>
        <strain evidence="4">1010001458</strain>
    </source>
</reference>
<dbReference type="Pfam" id="PF00823">
    <property type="entry name" value="PPE"/>
    <property type="match status" value="1"/>
</dbReference>
<evidence type="ECO:0000256" key="1">
    <source>
        <dbReference type="ARBA" id="ARBA00010652"/>
    </source>
</evidence>
<dbReference type="EMBL" id="LWCI01000149">
    <property type="protein sequence ID" value="KZS58445.1"/>
    <property type="molecule type" value="Genomic_DNA"/>
</dbReference>
<evidence type="ECO:0000259" key="2">
    <source>
        <dbReference type="Pfam" id="PF00823"/>
    </source>
</evidence>
<dbReference type="AlphaFoldDB" id="A0A163WL42"/>
<dbReference type="InterPro" id="IPR000030">
    <property type="entry name" value="PPE_dom"/>
</dbReference>
<feature type="domain" description="PPE" evidence="2">
    <location>
        <begin position="12"/>
        <end position="100"/>
    </location>
</feature>